<sequence>MWPSPSQSRPSFEHVFGLLLSRQLLVTFARSKLDILVFGLGLSSGDILISPSWRFRKSRFGGPLLRGARGSSECEESARPCIICLNADRSGLTVPGRTACASCHNDGKRCDRASPMTMRAITV</sequence>
<keyword evidence="2" id="KW-1185">Reference proteome</keyword>
<dbReference type="KEGG" id="nte:NEUTE1DRAFT139381"/>
<dbReference type="GeneID" id="20826096"/>
<accession>F8MSM4</accession>
<evidence type="ECO:0000313" key="2">
    <source>
        <dbReference type="Proteomes" id="UP000008065"/>
    </source>
</evidence>
<proteinExistence type="predicted"/>
<organism evidence="1 2">
    <name type="scientific">Neurospora tetrasperma (strain FGSC 2508 / ATCC MYA-4615 / P0657)</name>
    <dbReference type="NCBI Taxonomy" id="510951"/>
    <lineage>
        <taxon>Eukaryota</taxon>
        <taxon>Fungi</taxon>
        <taxon>Dikarya</taxon>
        <taxon>Ascomycota</taxon>
        <taxon>Pezizomycotina</taxon>
        <taxon>Sordariomycetes</taxon>
        <taxon>Sordariomycetidae</taxon>
        <taxon>Sordariales</taxon>
        <taxon>Sordariaceae</taxon>
        <taxon>Neurospora</taxon>
    </lineage>
</organism>
<dbReference type="VEuPathDB" id="FungiDB:NEUTE1DRAFT_139381"/>
<dbReference type="Proteomes" id="UP000008065">
    <property type="component" value="Unassembled WGS sequence"/>
</dbReference>
<dbReference type="EMBL" id="GL891306">
    <property type="protein sequence ID" value="EGO55111.1"/>
    <property type="molecule type" value="Genomic_DNA"/>
</dbReference>
<gene>
    <name evidence="1" type="ORF">NEUTE1DRAFT_139381</name>
</gene>
<dbReference type="OrthoDB" id="10629839at2759"/>
<evidence type="ECO:0000313" key="1">
    <source>
        <dbReference type="EMBL" id="EGO55111.1"/>
    </source>
</evidence>
<name>F8MSM4_NEUT8</name>
<dbReference type="HOGENOM" id="CLU_2015897_0_0_1"/>
<protein>
    <submittedName>
        <fullName evidence="1">Uncharacterized protein</fullName>
    </submittedName>
</protein>
<dbReference type="AlphaFoldDB" id="F8MSM4"/>
<reference evidence="2" key="1">
    <citation type="journal article" date="2011" name="Genetics">
        <title>Massive changes in genome architecture accompany the transition to self-fertility in the filamentous fungus Neurospora tetrasperma.</title>
        <authorList>
            <person name="Ellison C.E."/>
            <person name="Stajich J.E."/>
            <person name="Jacobson D.J."/>
            <person name="Natvig D.O."/>
            <person name="Lapidus A."/>
            <person name="Foster B."/>
            <person name="Aerts A."/>
            <person name="Riley R."/>
            <person name="Lindquist E.A."/>
            <person name="Grigoriev I.V."/>
            <person name="Taylor J.W."/>
        </authorList>
    </citation>
    <scope>NUCLEOTIDE SEQUENCE [LARGE SCALE GENOMIC DNA]</scope>
    <source>
        <strain evidence="2">FGSC 2508 / P0657</strain>
    </source>
</reference>
<dbReference type="RefSeq" id="XP_009852983.1">
    <property type="nucleotide sequence ID" value="XM_009854681.1"/>
</dbReference>